<comment type="caution">
    <text evidence="2">The sequence shown here is derived from an EMBL/GenBank/DDBJ whole genome shotgun (WGS) entry which is preliminary data.</text>
</comment>
<proteinExistence type="predicted"/>
<accession>A0A427XED0</accession>
<evidence type="ECO:0000313" key="2">
    <source>
        <dbReference type="EMBL" id="RSH77182.1"/>
    </source>
</evidence>
<evidence type="ECO:0000256" key="1">
    <source>
        <dbReference type="SAM" id="Phobius"/>
    </source>
</evidence>
<keyword evidence="3" id="KW-1185">Reference proteome</keyword>
<protein>
    <submittedName>
        <fullName evidence="2">Uncharacterized protein</fullName>
    </submittedName>
</protein>
<organism evidence="2 3">
    <name type="scientific">Apiotrichum porosum</name>
    <dbReference type="NCBI Taxonomy" id="105984"/>
    <lineage>
        <taxon>Eukaryota</taxon>
        <taxon>Fungi</taxon>
        <taxon>Dikarya</taxon>
        <taxon>Basidiomycota</taxon>
        <taxon>Agaricomycotina</taxon>
        <taxon>Tremellomycetes</taxon>
        <taxon>Trichosporonales</taxon>
        <taxon>Trichosporonaceae</taxon>
        <taxon>Apiotrichum</taxon>
    </lineage>
</organism>
<dbReference type="OrthoDB" id="2802411at2759"/>
<sequence>MARGSDIVIAVIAILFPPAAVAMLTGMSYAGGLAATRSRPHPLVADSQQVAAVTSSSTSVLPFSATFRIFEFGHIHAFWILWKKMKAEELYGVQGYQYLGNGEFVAVAGGPPQANHRAPPPPHYGSTR</sequence>
<reference evidence="2 3" key="1">
    <citation type="submission" date="2018-11" db="EMBL/GenBank/DDBJ databases">
        <title>Genome sequence of Apiotrichum porosum DSM 27194.</title>
        <authorList>
            <person name="Aliyu H."/>
            <person name="Gorte O."/>
            <person name="Ochsenreither K."/>
        </authorList>
    </citation>
    <scope>NUCLEOTIDE SEQUENCE [LARGE SCALE GENOMIC DNA]</scope>
    <source>
        <strain evidence="2 3">DSM 27194</strain>
    </source>
</reference>
<dbReference type="Proteomes" id="UP000279236">
    <property type="component" value="Unassembled WGS sequence"/>
</dbReference>
<keyword evidence="1" id="KW-1133">Transmembrane helix</keyword>
<dbReference type="RefSeq" id="XP_028472329.1">
    <property type="nucleotide sequence ID" value="XM_028619155.1"/>
</dbReference>
<keyword evidence="1" id="KW-0472">Membrane</keyword>
<dbReference type="GeneID" id="39588025"/>
<gene>
    <name evidence="2" type="ORF">EHS24_003482</name>
</gene>
<dbReference type="EMBL" id="RSCE01000017">
    <property type="protein sequence ID" value="RSH77182.1"/>
    <property type="molecule type" value="Genomic_DNA"/>
</dbReference>
<dbReference type="AlphaFoldDB" id="A0A427XED0"/>
<feature type="transmembrane region" description="Helical" evidence="1">
    <location>
        <begin position="7"/>
        <end position="30"/>
    </location>
</feature>
<dbReference type="STRING" id="105984.A0A427XED0"/>
<keyword evidence="1" id="KW-0812">Transmembrane</keyword>
<evidence type="ECO:0000313" key="3">
    <source>
        <dbReference type="Proteomes" id="UP000279236"/>
    </source>
</evidence>
<name>A0A427XED0_9TREE</name>